<organism evidence="1 2">
    <name type="scientific">Paenibacillus phage BN12</name>
    <dbReference type="NCBI Taxonomy" id="2070189"/>
    <lineage>
        <taxon>Viruses</taxon>
        <taxon>Duplodnaviria</taxon>
        <taxon>Heunggongvirae</taxon>
        <taxon>Uroviricota</taxon>
        <taxon>Caudoviricetes</taxon>
        <taxon>Fernvirus</taxon>
        <taxon>Fernvirus BN12</taxon>
    </lineage>
</organism>
<name>A0A2I7SCG7_9CAUD</name>
<keyword evidence="2" id="KW-1185">Reference proteome</keyword>
<sequence>MNKSDLASVKRHLEQLKARLNKINSYQGWLSVRTDDDMVVLRDLLDSELRALIKRKLEDSIKFCEEQLKKHENEPKS</sequence>
<dbReference type="Proteomes" id="UP000241154">
    <property type="component" value="Segment"/>
</dbReference>
<proteinExistence type="predicted"/>
<reference evidence="2" key="1">
    <citation type="submission" date="2017-12" db="EMBL/GenBank/DDBJ databases">
        <authorList>
            <person name="Payne A.M."/>
            <person name="Imahara C."/>
            <person name="Merrill B.D."/>
            <person name="Ward A.T."/>
            <person name="Berg J.A."/>
            <person name="Hilton J.A."/>
            <person name="Fajardo C.P."/>
            <person name="Walker J.K."/>
            <person name="Breakwell D.P."/>
            <person name="Grose J.H."/>
            <person name="Hope S."/>
            <person name="Tsourkas P.K."/>
        </authorList>
    </citation>
    <scope>NUCLEOTIDE SEQUENCE [LARGE SCALE GENOMIC DNA]</scope>
</reference>
<accession>A0A2I7SCG7</accession>
<gene>
    <name evidence="1" type="ORF">BN12_45</name>
</gene>
<dbReference type="EMBL" id="MG727695">
    <property type="protein sequence ID" value="AUS03594.1"/>
    <property type="molecule type" value="Genomic_DNA"/>
</dbReference>
<evidence type="ECO:0000313" key="2">
    <source>
        <dbReference type="Proteomes" id="UP000241154"/>
    </source>
</evidence>
<evidence type="ECO:0000313" key="1">
    <source>
        <dbReference type="EMBL" id="AUS03594.1"/>
    </source>
</evidence>
<protein>
    <submittedName>
        <fullName evidence="1">Uncharacterized protein</fullName>
    </submittedName>
</protein>